<gene>
    <name evidence="1" type="ORF">Hyperionvirus1_211</name>
</gene>
<dbReference type="SUPFAM" id="SSF50985">
    <property type="entry name" value="RCC1/BLIP-II"/>
    <property type="match status" value="1"/>
</dbReference>
<evidence type="ECO:0000313" key="1">
    <source>
        <dbReference type="EMBL" id="AYV82632.1"/>
    </source>
</evidence>
<sequence length="60" mass="6629">MRCGNNRNGALGIGGYRSRCRFEEVVGFGEKIVEIKGDEHYTFIRLADGTLLSCGNNYNG</sequence>
<protein>
    <recommendedName>
        <fullName evidence="2">Chromosome condensation regulator</fullName>
    </recommendedName>
</protein>
<dbReference type="InterPro" id="IPR009091">
    <property type="entry name" value="RCC1/BLIP-II"/>
</dbReference>
<proteinExistence type="predicted"/>
<dbReference type="EMBL" id="MK072383">
    <property type="protein sequence ID" value="AYV82632.1"/>
    <property type="molecule type" value="Genomic_DNA"/>
</dbReference>
<accession>A0A3G5A6H8</accession>
<feature type="non-terminal residue" evidence="1">
    <location>
        <position position="60"/>
    </location>
</feature>
<dbReference type="Gene3D" id="2.130.10.30">
    <property type="entry name" value="Regulator of chromosome condensation 1/beta-lactamase-inhibitor protein II"/>
    <property type="match status" value="1"/>
</dbReference>
<reference evidence="1" key="1">
    <citation type="submission" date="2018-10" db="EMBL/GenBank/DDBJ databases">
        <title>Hidden diversity of soil giant viruses.</title>
        <authorList>
            <person name="Schulz F."/>
            <person name="Alteio L."/>
            <person name="Goudeau D."/>
            <person name="Ryan E.M."/>
            <person name="Malmstrom R.R."/>
            <person name="Blanchard J."/>
            <person name="Woyke T."/>
        </authorList>
    </citation>
    <scope>NUCLEOTIDE SEQUENCE</scope>
    <source>
        <strain evidence="1">HYV1</strain>
    </source>
</reference>
<name>A0A3G5A6H8_9VIRU</name>
<organism evidence="1">
    <name type="scientific">Hyperionvirus sp</name>
    <dbReference type="NCBI Taxonomy" id="2487770"/>
    <lineage>
        <taxon>Viruses</taxon>
        <taxon>Varidnaviria</taxon>
        <taxon>Bamfordvirae</taxon>
        <taxon>Nucleocytoviricota</taxon>
        <taxon>Megaviricetes</taxon>
        <taxon>Imitervirales</taxon>
        <taxon>Mimiviridae</taxon>
        <taxon>Klosneuvirinae</taxon>
    </lineage>
</organism>
<evidence type="ECO:0008006" key="2">
    <source>
        <dbReference type="Google" id="ProtNLM"/>
    </source>
</evidence>